<name>A0AAQ3ULK7_PASNO</name>
<dbReference type="InterPro" id="IPR003823">
    <property type="entry name" value="CP12_dom"/>
</dbReference>
<dbReference type="AlphaFoldDB" id="A0AAQ3ULK7"/>
<keyword evidence="1" id="KW-1015">Disulfide bond</keyword>
<evidence type="ECO:0000256" key="1">
    <source>
        <dbReference type="PIRSR" id="PIRSR639314-50"/>
    </source>
</evidence>
<feature type="disulfide bond" evidence="1">
    <location>
        <begin position="164"/>
        <end position="177"/>
    </location>
</feature>
<organism evidence="4 5">
    <name type="scientific">Paspalum notatum var. saurae</name>
    <dbReference type="NCBI Taxonomy" id="547442"/>
    <lineage>
        <taxon>Eukaryota</taxon>
        <taxon>Viridiplantae</taxon>
        <taxon>Streptophyta</taxon>
        <taxon>Embryophyta</taxon>
        <taxon>Tracheophyta</taxon>
        <taxon>Spermatophyta</taxon>
        <taxon>Magnoliopsida</taxon>
        <taxon>Liliopsida</taxon>
        <taxon>Poales</taxon>
        <taxon>Poaceae</taxon>
        <taxon>PACMAD clade</taxon>
        <taxon>Panicoideae</taxon>
        <taxon>Andropogonodae</taxon>
        <taxon>Paspaleae</taxon>
        <taxon>Paspalinae</taxon>
        <taxon>Paspalum</taxon>
    </lineage>
</organism>
<dbReference type="EMBL" id="CP144753">
    <property type="protein sequence ID" value="WVZ92222.1"/>
    <property type="molecule type" value="Genomic_DNA"/>
</dbReference>
<accession>A0AAQ3ULK7</accession>
<keyword evidence="5" id="KW-1185">Reference proteome</keyword>
<protein>
    <recommendedName>
        <fullName evidence="3">CP12 domain-containing protein</fullName>
    </recommendedName>
</protein>
<feature type="domain" description="CP12" evidence="3">
    <location>
        <begin position="149"/>
        <end position="225"/>
    </location>
</feature>
<evidence type="ECO:0000259" key="3">
    <source>
        <dbReference type="SMART" id="SM01093"/>
    </source>
</evidence>
<dbReference type="SMART" id="SM01093">
    <property type="entry name" value="CP12"/>
    <property type="match status" value="1"/>
</dbReference>
<evidence type="ECO:0000313" key="5">
    <source>
        <dbReference type="Proteomes" id="UP001341281"/>
    </source>
</evidence>
<sequence>MKRKGRGWCGMGQLYRPHVEEVAADAGSEEEMVAAGEEAGGGRREEPRTRAERQLAEQGRMAQTGDEGYGRLGDGIYSNQHPRMASPSAVSLTSSPAALPAGPGAPRPRLPPCSVRPFGARHQHQPRRVVAAAAARRRYKGTARKEAALAALVERKVAEAMEACDGEGRSPDDDAGCRVAWDEVEEVSQARADLRRRIAESPAGDPLEPFCARNPAADDCAVVYVDD</sequence>
<dbReference type="GO" id="GO:0080153">
    <property type="term" value="P:negative regulation of reductive pentose-phosphate cycle"/>
    <property type="evidence" value="ECO:0007669"/>
    <property type="project" value="TreeGrafter"/>
</dbReference>
<gene>
    <name evidence="4" type="ORF">U9M48_038305</name>
</gene>
<dbReference type="Proteomes" id="UP001341281">
    <property type="component" value="Chromosome 09"/>
</dbReference>
<dbReference type="PANTHER" id="PTHR33921:SF16">
    <property type="entry name" value="CALVIN CYCLE PROTEIN CP12-3, CHLOROPLASTIC"/>
    <property type="match status" value="1"/>
</dbReference>
<dbReference type="PANTHER" id="PTHR33921">
    <property type="entry name" value="CALVIN CYCLE PROTEIN CP12-2, CHLOROPLASTIC"/>
    <property type="match status" value="1"/>
</dbReference>
<dbReference type="InterPro" id="IPR039314">
    <property type="entry name" value="CP12-like"/>
</dbReference>
<dbReference type="GO" id="GO:0009507">
    <property type="term" value="C:chloroplast"/>
    <property type="evidence" value="ECO:0007669"/>
    <property type="project" value="TreeGrafter"/>
</dbReference>
<feature type="compositionally biased region" description="Low complexity" evidence="2">
    <location>
        <begin position="85"/>
        <end position="102"/>
    </location>
</feature>
<dbReference type="Pfam" id="PF02672">
    <property type="entry name" value="CP12"/>
    <property type="match status" value="1"/>
</dbReference>
<feature type="disulfide bond" evidence="1">
    <location>
        <begin position="211"/>
        <end position="220"/>
    </location>
</feature>
<feature type="compositionally biased region" description="Basic and acidic residues" evidence="2">
    <location>
        <begin position="40"/>
        <end position="55"/>
    </location>
</feature>
<evidence type="ECO:0000313" key="4">
    <source>
        <dbReference type="EMBL" id="WVZ92222.1"/>
    </source>
</evidence>
<feature type="region of interest" description="Disordered" evidence="2">
    <location>
        <begin position="25"/>
        <end position="108"/>
    </location>
</feature>
<evidence type="ECO:0000256" key="2">
    <source>
        <dbReference type="SAM" id="MobiDB-lite"/>
    </source>
</evidence>
<reference evidence="4 5" key="1">
    <citation type="submission" date="2024-02" db="EMBL/GenBank/DDBJ databases">
        <title>High-quality chromosome-scale genome assembly of Pensacola bahiagrass (Paspalum notatum Flugge var. saurae).</title>
        <authorList>
            <person name="Vega J.M."/>
            <person name="Podio M."/>
            <person name="Orjuela J."/>
            <person name="Siena L.A."/>
            <person name="Pessino S.C."/>
            <person name="Combes M.C."/>
            <person name="Mariac C."/>
            <person name="Albertini E."/>
            <person name="Pupilli F."/>
            <person name="Ortiz J.P.A."/>
            <person name="Leblanc O."/>
        </authorList>
    </citation>
    <scope>NUCLEOTIDE SEQUENCE [LARGE SCALE GENOMIC DNA]</scope>
    <source>
        <strain evidence="4">R1</strain>
        <tissue evidence="4">Leaf</tissue>
    </source>
</reference>
<proteinExistence type="predicted"/>